<dbReference type="RefSeq" id="WP_103933212.1">
    <property type="nucleotide sequence ID" value="NZ_FNVA01000003.1"/>
</dbReference>
<name>A0A1H5YLM0_9BACT</name>
<proteinExistence type="predicted"/>
<keyword evidence="3" id="KW-1185">Reference proteome</keyword>
<organism evidence="2 3">
    <name type="scientific">Bryocella elongata</name>
    <dbReference type="NCBI Taxonomy" id="863522"/>
    <lineage>
        <taxon>Bacteria</taxon>
        <taxon>Pseudomonadati</taxon>
        <taxon>Acidobacteriota</taxon>
        <taxon>Terriglobia</taxon>
        <taxon>Terriglobales</taxon>
        <taxon>Acidobacteriaceae</taxon>
        <taxon>Bryocella</taxon>
    </lineage>
</organism>
<reference evidence="2 3" key="1">
    <citation type="submission" date="2016-10" db="EMBL/GenBank/DDBJ databases">
        <authorList>
            <person name="de Groot N.N."/>
        </authorList>
    </citation>
    <scope>NUCLEOTIDE SEQUENCE [LARGE SCALE GENOMIC DNA]</scope>
    <source>
        <strain evidence="2 3">DSM 22489</strain>
    </source>
</reference>
<protein>
    <submittedName>
        <fullName evidence="2">Uncharacterized protein</fullName>
    </submittedName>
</protein>
<keyword evidence="1" id="KW-0812">Transmembrane</keyword>
<evidence type="ECO:0000313" key="3">
    <source>
        <dbReference type="Proteomes" id="UP000236728"/>
    </source>
</evidence>
<keyword evidence="1" id="KW-1133">Transmembrane helix</keyword>
<dbReference type="Proteomes" id="UP000236728">
    <property type="component" value="Unassembled WGS sequence"/>
</dbReference>
<sequence length="260" mass="29777">MLDVHPPHHPTHTWTDFFIHIATIVVGLLIAIGLEQTVERIHEHYELRETREALADERVANRELVTKDQQEWLEVYRELRSNLEVLTYLRSHPGTKQADLPAALDWMQSPFLYKHAVWDAAEQNGVVHHMPLEEANQYQDFYEVLRVIGAQSLATWDAINDAARYNLLDPDPTHLSAAELDEEIRLARTALEKHFEMGYSLARIANTYRDMPRAVNYSPVLDHLRRTAFDLDPVGMKAAQDRLTERIKGTAGGTAVDPGR</sequence>
<feature type="transmembrane region" description="Helical" evidence="1">
    <location>
        <begin position="17"/>
        <end position="34"/>
    </location>
</feature>
<evidence type="ECO:0000256" key="1">
    <source>
        <dbReference type="SAM" id="Phobius"/>
    </source>
</evidence>
<keyword evidence="1" id="KW-0472">Membrane</keyword>
<dbReference type="OrthoDB" id="112514at2"/>
<gene>
    <name evidence="2" type="ORF">SAMN05421819_2356</name>
</gene>
<dbReference type="EMBL" id="FNVA01000003">
    <property type="protein sequence ID" value="SEG24397.1"/>
    <property type="molecule type" value="Genomic_DNA"/>
</dbReference>
<accession>A0A1H5YLM0</accession>
<evidence type="ECO:0000313" key="2">
    <source>
        <dbReference type="EMBL" id="SEG24397.1"/>
    </source>
</evidence>
<dbReference type="AlphaFoldDB" id="A0A1H5YLM0"/>